<dbReference type="Proteomes" id="UP000267821">
    <property type="component" value="Unassembled WGS sequence"/>
</dbReference>
<gene>
    <name evidence="1" type="ORF">L211DRAFT_444873</name>
</gene>
<accession>A0A3N4LIX5</accession>
<organism evidence="1 2">
    <name type="scientific">Terfezia boudieri ATCC MYA-4762</name>
    <dbReference type="NCBI Taxonomy" id="1051890"/>
    <lineage>
        <taxon>Eukaryota</taxon>
        <taxon>Fungi</taxon>
        <taxon>Dikarya</taxon>
        <taxon>Ascomycota</taxon>
        <taxon>Pezizomycotina</taxon>
        <taxon>Pezizomycetes</taxon>
        <taxon>Pezizales</taxon>
        <taxon>Pezizaceae</taxon>
        <taxon>Terfezia</taxon>
    </lineage>
</organism>
<proteinExistence type="predicted"/>
<dbReference type="AlphaFoldDB" id="A0A3N4LIX5"/>
<dbReference type="EMBL" id="ML121560">
    <property type="protein sequence ID" value="RPB21392.1"/>
    <property type="molecule type" value="Genomic_DNA"/>
</dbReference>
<reference evidence="1 2" key="1">
    <citation type="journal article" date="2018" name="Nat. Ecol. Evol.">
        <title>Pezizomycetes genomes reveal the molecular basis of ectomycorrhizal truffle lifestyle.</title>
        <authorList>
            <person name="Murat C."/>
            <person name="Payen T."/>
            <person name="Noel B."/>
            <person name="Kuo A."/>
            <person name="Morin E."/>
            <person name="Chen J."/>
            <person name="Kohler A."/>
            <person name="Krizsan K."/>
            <person name="Balestrini R."/>
            <person name="Da Silva C."/>
            <person name="Montanini B."/>
            <person name="Hainaut M."/>
            <person name="Levati E."/>
            <person name="Barry K.W."/>
            <person name="Belfiori B."/>
            <person name="Cichocki N."/>
            <person name="Clum A."/>
            <person name="Dockter R.B."/>
            <person name="Fauchery L."/>
            <person name="Guy J."/>
            <person name="Iotti M."/>
            <person name="Le Tacon F."/>
            <person name="Lindquist E.A."/>
            <person name="Lipzen A."/>
            <person name="Malagnac F."/>
            <person name="Mello A."/>
            <person name="Molinier V."/>
            <person name="Miyauchi S."/>
            <person name="Poulain J."/>
            <person name="Riccioni C."/>
            <person name="Rubini A."/>
            <person name="Sitrit Y."/>
            <person name="Splivallo R."/>
            <person name="Traeger S."/>
            <person name="Wang M."/>
            <person name="Zifcakova L."/>
            <person name="Wipf D."/>
            <person name="Zambonelli A."/>
            <person name="Paolocci F."/>
            <person name="Nowrousian M."/>
            <person name="Ottonello S."/>
            <person name="Baldrian P."/>
            <person name="Spatafora J.W."/>
            <person name="Henrissat B."/>
            <person name="Nagy L.G."/>
            <person name="Aury J.M."/>
            <person name="Wincker P."/>
            <person name="Grigoriev I.V."/>
            <person name="Bonfante P."/>
            <person name="Martin F.M."/>
        </authorList>
    </citation>
    <scope>NUCLEOTIDE SEQUENCE [LARGE SCALE GENOMIC DNA]</scope>
    <source>
        <strain evidence="1 2">ATCC MYA-4762</strain>
    </source>
</reference>
<name>A0A3N4LIX5_9PEZI</name>
<evidence type="ECO:0000313" key="2">
    <source>
        <dbReference type="Proteomes" id="UP000267821"/>
    </source>
</evidence>
<dbReference type="InParanoid" id="A0A3N4LIX5"/>
<evidence type="ECO:0000313" key="1">
    <source>
        <dbReference type="EMBL" id="RPB21392.1"/>
    </source>
</evidence>
<sequence length="191" mass="21896">MSVIYMPRTCREKLNLMYWGSKNITGSRVYGLTIDREGSLDSKLRSRSTCSAEESFYMLSIYLKWSGIYQLLGYDAYIYYFYWILCTPSLICACGAGEIPLGGFDLIPWWPASKSRSADTYQNDRLLPRNNAYMYSLVCIGGWSGVISTYRDHCRWLINIIAHSKIQIYPHKKGKLRKYDRVGGQAGAITT</sequence>
<keyword evidence="2" id="KW-1185">Reference proteome</keyword>
<protein>
    <submittedName>
        <fullName evidence="1">Uncharacterized protein</fullName>
    </submittedName>
</protein>